<evidence type="ECO:0000313" key="5">
    <source>
        <dbReference type="EMBL" id="KTD52151.1"/>
    </source>
</evidence>
<evidence type="ECO:0000256" key="2">
    <source>
        <dbReference type="ARBA" id="ARBA00022676"/>
    </source>
</evidence>
<keyword evidence="4" id="KW-1133">Transmembrane helix</keyword>
<protein>
    <submittedName>
        <fullName evidence="5">Glycosyl transferase family protein</fullName>
    </submittedName>
</protein>
<gene>
    <name evidence="5" type="ORF">Lqui_0995</name>
</gene>
<dbReference type="PANTHER" id="PTHR43630">
    <property type="entry name" value="POLY-BETA-1,6-N-ACETYL-D-GLUCOSAMINE SYNTHASE"/>
    <property type="match status" value="1"/>
</dbReference>
<organism evidence="5 6">
    <name type="scientific">Legionella quinlivanii</name>
    <dbReference type="NCBI Taxonomy" id="45073"/>
    <lineage>
        <taxon>Bacteria</taxon>
        <taxon>Pseudomonadati</taxon>
        <taxon>Pseudomonadota</taxon>
        <taxon>Gammaproteobacteria</taxon>
        <taxon>Legionellales</taxon>
        <taxon>Legionellaceae</taxon>
        <taxon>Legionella</taxon>
    </lineage>
</organism>
<reference evidence="5 6" key="1">
    <citation type="submission" date="2015-11" db="EMBL/GenBank/DDBJ databases">
        <title>Genomic analysis of 38 Legionella species identifies large and diverse effector repertoires.</title>
        <authorList>
            <person name="Burstein D."/>
            <person name="Amaro F."/>
            <person name="Zusman T."/>
            <person name="Lifshitz Z."/>
            <person name="Cohen O."/>
            <person name="Gilbert J.A."/>
            <person name="Pupko T."/>
            <person name="Shuman H.A."/>
            <person name="Segal G."/>
        </authorList>
    </citation>
    <scope>NUCLEOTIDE SEQUENCE [LARGE SCALE GENOMIC DNA]</scope>
    <source>
        <strain evidence="5 6">CDC#1442-AUS-E</strain>
    </source>
</reference>
<dbReference type="SUPFAM" id="SSF53448">
    <property type="entry name" value="Nucleotide-diphospho-sugar transferases"/>
    <property type="match status" value="1"/>
</dbReference>
<dbReference type="AlphaFoldDB" id="A0A0W0Y589"/>
<evidence type="ECO:0000256" key="4">
    <source>
        <dbReference type="SAM" id="Phobius"/>
    </source>
</evidence>
<feature type="transmembrane region" description="Helical" evidence="4">
    <location>
        <begin position="6"/>
        <end position="29"/>
    </location>
</feature>
<keyword evidence="4" id="KW-0472">Membrane</keyword>
<dbReference type="PANTHER" id="PTHR43630:SF1">
    <property type="entry name" value="POLY-BETA-1,6-N-ACETYL-D-GLUCOSAMINE SYNTHASE"/>
    <property type="match status" value="1"/>
</dbReference>
<feature type="transmembrane region" description="Helical" evidence="4">
    <location>
        <begin position="346"/>
        <end position="379"/>
    </location>
</feature>
<dbReference type="GO" id="GO:0016757">
    <property type="term" value="F:glycosyltransferase activity"/>
    <property type="evidence" value="ECO:0007669"/>
    <property type="project" value="UniProtKB-KW"/>
</dbReference>
<dbReference type="Gene3D" id="3.90.550.10">
    <property type="entry name" value="Spore Coat Polysaccharide Biosynthesis Protein SpsA, Chain A"/>
    <property type="match status" value="1"/>
</dbReference>
<keyword evidence="2" id="KW-0328">Glycosyltransferase</keyword>
<dbReference type="STRING" id="45073.Lqui_0995"/>
<name>A0A0W0Y589_9GAMM</name>
<keyword evidence="3 5" id="KW-0808">Transferase</keyword>
<comment type="similarity">
    <text evidence="1">Belongs to the glycosyltransferase 2 family.</text>
</comment>
<feature type="transmembrane region" description="Helical" evidence="4">
    <location>
        <begin position="385"/>
        <end position="410"/>
    </location>
</feature>
<dbReference type="InterPro" id="IPR029044">
    <property type="entry name" value="Nucleotide-diphossugar_trans"/>
</dbReference>
<dbReference type="PATRIC" id="fig|45073.5.peg.1051"/>
<dbReference type="RefSeq" id="WP_058507082.1">
    <property type="nucleotide sequence ID" value="NZ_CAAAIK010000006.1"/>
</dbReference>
<dbReference type="CDD" id="cd06423">
    <property type="entry name" value="CESA_like"/>
    <property type="match status" value="1"/>
</dbReference>
<evidence type="ECO:0000313" key="6">
    <source>
        <dbReference type="Proteomes" id="UP000054618"/>
    </source>
</evidence>
<dbReference type="Pfam" id="PF13641">
    <property type="entry name" value="Glyco_tranf_2_3"/>
    <property type="match status" value="1"/>
</dbReference>
<accession>A0A0W0Y589</accession>
<dbReference type="EMBL" id="LNYS01000006">
    <property type="protein sequence ID" value="KTD52151.1"/>
    <property type="molecule type" value="Genomic_DNA"/>
</dbReference>
<dbReference type="OrthoDB" id="276604at2"/>
<evidence type="ECO:0000256" key="1">
    <source>
        <dbReference type="ARBA" id="ARBA00006739"/>
    </source>
</evidence>
<keyword evidence="4" id="KW-0812">Transmembrane</keyword>
<evidence type="ECO:0000256" key="3">
    <source>
        <dbReference type="ARBA" id="ARBA00022679"/>
    </source>
</evidence>
<comment type="caution">
    <text evidence="5">The sequence shown here is derived from an EMBL/GenBank/DDBJ whole genome shotgun (WGS) entry which is preliminary data.</text>
</comment>
<proteinExistence type="inferred from homology"/>
<dbReference type="Proteomes" id="UP000054618">
    <property type="component" value="Unassembled WGS sequence"/>
</dbReference>
<sequence>MTGVLFFISICILVYFTFLGLWYSLLLILSFPEVIKKFREVTLGDISLFIDQLTQIPITIVTPAFNEQHRILSMLYSGLNSNYKNVRFIVVNDGSTDKTMEILIDEFQLYEIPAVIKQTIPTCKVRHCFQSARFPNLMVIDKEHSPYHCAADSVNVGLNACQTPIMLTVDADTVLEPEALTRMMFSFLSKGHCIVVSGSVYVLNENKVQNGRLLTTDLPKRFVPAVQGLEYLRSFLYGRAGLNVLGGAMCYPGAFTLFETQSLREVGGYDSQNFSYDAEITLKLHRYMIKNRFPHSLNHSPNAFCWTEVPSTAKSFWNQRDKWQRGMWRSAMKFITMFGNPRYGIVGLISFPAFVLFEILGPVVEFCSYCTFIIAYFIGDIDYQVIFWFLVMAWGYLAYITVAMIFLNLITFNKYHRMKDVFRSIWLILAEMLWFREFRAACCARGTLRYFVNRLLGKPL</sequence>
<keyword evidence="6" id="KW-1185">Reference proteome</keyword>